<gene>
    <name evidence="1" type="ORF">c0_g1_i1</name>
</gene>
<reference evidence="1" key="1">
    <citation type="submission" date="2015-06" db="EMBL/GenBank/DDBJ databases">
        <authorList>
            <person name="Hoefler B.C."/>
            <person name="Straight P.D."/>
        </authorList>
    </citation>
    <scope>NUCLEOTIDE SEQUENCE</scope>
</reference>
<proteinExistence type="predicted"/>
<sequence length="100" mass="11257">TLFAMIILTYQTRVNYGIPTKMTLPKTFFLSYSLRISRAILAAKNTDVIDLSGKTQSLIPEGLRSYKSIDGLDNEDVAVNYAVEFLNSLERLGIPPHHLR</sequence>
<organism evidence="1">
    <name type="scientific">Bactrocera latifrons</name>
    <name type="common">Malaysian fruit fly</name>
    <name type="synonym">Chaetodacus latifrons</name>
    <dbReference type="NCBI Taxonomy" id="174628"/>
    <lineage>
        <taxon>Eukaryota</taxon>
        <taxon>Metazoa</taxon>
        <taxon>Ecdysozoa</taxon>
        <taxon>Arthropoda</taxon>
        <taxon>Hexapoda</taxon>
        <taxon>Insecta</taxon>
        <taxon>Pterygota</taxon>
        <taxon>Neoptera</taxon>
        <taxon>Endopterygota</taxon>
        <taxon>Diptera</taxon>
        <taxon>Brachycera</taxon>
        <taxon>Muscomorpha</taxon>
        <taxon>Tephritoidea</taxon>
        <taxon>Tephritidae</taxon>
        <taxon>Bactrocera</taxon>
        <taxon>Bactrocera</taxon>
    </lineage>
</organism>
<dbReference type="EMBL" id="GDHF01013821">
    <property type="protein sequence ID" value="JAI38493.1"/>
    <property type="molecule type" value="Transcribed_RNA"/>
</dbReference>
<dbReference type="AlphaFoldDB" id="A0A0K8VI06"/>
<protein>
    <submittedName>
        <fullName evidence="1">Uncharacterized protein</fullName>
    </submittedName>
</protein>
<feature type="non-terminal residue" evidence="1">
    <location>
        <position position="100"/>
    </location>
</feature>
<name>A0A0K8VI06_BACLA</name>
<feature type="non-terminal residue" evidence="1">
    <location>
        <position position="1"/>
    </location>
</feature>
<evidence type="ECO:0000313" key="1">
    <source>
        <dbReference type="EMBL" id="JAI38493.1"/>
    </source>
</evidence>
<accession>A0A0K8VI06</accession>